<dbReference type="InterPro" id="IPR041625">
    <property type="entry name" value="Beta-mannosidase_Ig"/>
</dbReference>
<dbReference type="PANTHER" id="PTHR43730">
    <property type="entry name" value="BETA-MANNOSIDASE"/>
    <property type="match status" value="1"/>
</dbReference>
<protein>
    <submittedName>
        <fullName evidence="4">Beta-mannosidase</fullName>
    </submittedName>
</protein>
<sequence length="295" mass="34593">KSWYRERELNDDSEEFRDFLYLTQVHQAVAVKTETEFYRRAFNVFYSNGEGYTSGALYWQLNSIWPTASWSSIEYGGRWKMLHYYARNFFRPFLISPWRTSGGSVRVTIINDFLMNFENLTLDIEILSYLQLEPLKKVSYDISKVHRKSCLSSYKKTFSFTTPAPSLQKTKKEHVFSLLKLRMELPSINQKVYLFFTAPKFTYIQRAKVKIVNLSKTGKNQFSILLKTDAVALYVWLETDYEGVFSDNGFIMTKKTETIFFKSNSPLSVKNLRKNISVTSLSDTIDDKNIRKPLK</sequence>
<dbReference type="PANTHER" id="PTHR43730:SF1">
    <property type="entry name" value="BETA-MANNOSIDASE"/>
    <property type="match status" value="1"/>
</dbReference>
<keyword evidence="2" id="KW-0326">Glycosidase</keyword>
<dbReference type="InterPro" id="IPR050887">
    <property type="entry name" value="Beta-mannosidase_GH2"/>
</dbReference>
<dbReference type="Pfam" id="PF17753">
    <property type="entry name" value="Ig_mannosidase"/>
    <property type="match status" value="1"/>
</dbReference>
<dbReference type="Gene3D" id="2.60.40.10">
    <property type="entry name" value="Immunoglobulins"/>
    <property type="match status" value="1"/>
</dbReference>
<comment type="caution">
    <text evidence="4">The sequence shown here is derived from an EMBL/GenBank/DDBJ whole genome shotgun (WGS) entry which is preliminary data.</text>
</comment>
<comment type="similarity">
    <text evidence="1">Belongs to the glycosyl hydrolase 2 family.</text>
</comment>
<evidence type="ECO:0000313" key="5">
    <source>
        <dbReference type="Proteomes" id="UP000326759"/>
    </source>
</evidence>
<dbReference type="InterPro" id="IPR013783">
    <property type="entry name" value="Ig-like_fold"/>
</dbReference>
<dbReference type="SUPFAM" id="SSF49303">
    <property type="entry name" value="beta-Galactosidase/glucuronidase domain"/>
    <property type="match status" value="1"/>
</dbReference>
<name>A0A5N5TB96_9CRUS</name>
<reference evidence="4 5" key="1">
    <citation type="journal article" date="2019" name="PLoS Biol.">
        <title>Sex chromosomes control vertical transmission of feminizing Wolbachia symbionts in an isopod.</title>
        <authorList>
            <person name="Becking T."/>
            <person name="Chebbi M.A."/>
            <person name="Giraud I."/>
            <person name="Moumen B."/>
            <person name="Laverre T."/>
            <person name="Caubet Y."/>
            <person name="Peccoud J."/>
            <person name="Gilbert C."/>
            <person name="Cordaux R."/>
        </authorList>
    </citation>
    <scope>NUCLEOTIDE SEQUENCE [LARGE SCALE GENOMIC DNA]</scope>
    <source>
        <strain evidence="4">ANa2</strain>
        <tissue evidence="4">Whole body excluding digestive tract and cuticle</tissue>
    </source>
</reference>
<evidence type="ECO:0000259" key="3">
    <source>
        <dbReference type="Pfam" id="PF17753"/>
    </source>
</evidence>
<keyword evidence="2" id="KW-0378">Hydrolase</keyword>
<evidence type="ECO:0000256" key="2">
    <source>
        <dbReference type="ARBA" id="ARBA00023295"/>
    </source>
</evidence>
<evidence type="ECO:0000313" key="4">
    <source>
        <dbReference type="EMBL" id="KAB7502365.1"/>
    </source>
</evidence>
<dbReference type="SUPFAM" id="SSF51445">
    <property type="entry name" value="(Trans)glycosidases"/>
    <property type="match status" value="1"/>
</dbReference>
<dbReference type="Proteomes" id="UP000326759">
    <property type="component" value="Unassembled WGS sequence"/>
</dbReference>
<dbReference type="GO" id="GO:0006516">
    <property type="term" value="P:glycoprotein catabolic process"/>
    <property type="evidence" value="ECO:0007669"/>
    <property type="project" value="TreeGrafter"/>
</dbReference>
<dbReference type="OrthoDB" id="6488039at2759"/>
<organism evidence="4 5">
    <name type="scientific">Armadillidium nasatum</name>
    <dbReference type="NCBI Taxonomy" id="96803"/>
    <lineage>
        <taxon>Eukaryota</taxon>
        <taxon>Metazoa</taxon>
        <taxon>Ecdysozoa</taxon>
        <taxon>Arthropoda</taxon>
        <taxon>Crustacea</taxon>
        <taxon>Multicrustacea</taxon>
        <taxon>Malacostraca</taxon>
        <taxon>Eumalacostraca</taxon>
        <taxon>Peracarida</taxon>
        <taxon>Isopoda</taxon>
        <taxon>Oniscidea</taxon>
        <taxon>Crinocheta</taxon>
        <taxon>Armadillidiidae</taxon>
        <taxon>Armadillidium</taxon>
    </lineage>
</organism>
<dbReference type="EMBL" id="SEYY01007740">
    <property type="protein sequence ID" value="KAB7502365.1"/>
    <property type="molecule type" value="Genomic_DNA"/>
</dbReference>
<proteinExistence type="inferred from homology"/>
<feature type="non-terminal residue" evidence="4">
    <location>
        <position position="1"/>
    </location>
</feature>
<dbReference type="FunFam" id="2.60.40.10:FF:000650">
    <property type="entry name" value="Mannosidase beta"/>
    <property type="match status" value="1"/>
</dbReference>
<dbReference type="InterPro" id="IPR036156">
    <property type="entry name" value="Beta-gal/glucu_dom_sf"/>
</dbReference>
<accession>A0A5N5TB96</accession>
<dbReference type="AlphaFoldDB" id="A0A5N5TB96"/>
<dbReference type="Gene3D" id="3.20.20.80">
    <property type="entry name" value="Glycosidases"/>
    <property type="match status" value="1"/>
</dbReference>
<gene>
    <name evidence="4" type="primary">MANBA_3</name>
    <name evidence="4" type="ORF">Anas_12184</name>
</gene>
<dbReference type="GO" id="GO:0004567">
    <property type="term" value="F:beta-mannosidase activity"/>
    <property type="evidence" value="ECO:0007669"/>
    <property type="project" value="TreeGrafter"/>
</dbReference>
<dbReference type="InterPro" id="IPR017853">
    <property type="entry name" value="GH"/>
</dbReference>
<feature type="domain" description="Beta-mannosidase Ig-fold" evidence="3">
    <location>
        <begin position="211"/>
        <end position="284"/>
    </location>
</feature>
<evidence type="ECO:0000256" key="1">
    <source>
        <dbReference type="ARBA" id="ARBA00007401"/>
    </source>
</evidence>
<keyword evidence="5" id="KW-1185">Reference proteome</keyword>